<dbReference type="PANTHER" id="PTHR42718">
    <property type="entry name" value="MAJOR FACILITATOR SUPERFAMILY MULTIDRUG TRANSPORTER MFSC"/>
    <property type="match status" value="1"/>
</dbReference>
<feature type="transmembrane region" description="Helical" evidence="7">
    <location>
        <begin position="110"/>
        <end position="128"/>
    </location>
</feature>
<feature type="transmembrane region" description="Helical" evidence="7">
    <location>
        <begin position="57"/>
        <end position="76"/>
    </location>
</feature>
<feature type="transmembrane region" description="Helical" evidence="7">
    <location>
        <begin position="406"/>
        <end position="423"/>
    </location>
</feature>
<evidence type="ECO:0000256" key="3">
    <source>
        <dbReference type="ARBA" id="ARBA00022475"/>
    </source>
</evidence>
<feature type="transmembrane region" description="Helical" evidence="7">
    <location>
        <begin position="83"/>
        <end position="104"/>
    </location>
</feature>
<feature type="transmembrane region" description="Helical" evidence="7">
    <location>
        <begin position="140"/>
        <end position="160"/>
    </location>
</feature>
<keyword evidence="3" id="KW-1003">Cell membrane</keyword>
<feature type="transmembrane region" description="Helical" evidence="7">
    <location>
        <begin position="330"/>
        <end position="352"/>
    </location>
</feature>
<dbReference type="InterPro" id="IPR004638">
    <property type="entry name" value="EmrB-like"/>
</dbReference>
<dbReference type="RefSeq" id="WP_311424970.1">
    <property type="nucleotide sequence ID" value="NZ_JAVREH010000054.1"/>
</dbReference>
<dbReference type="Pfam" id="PF07690">
    <property type="entry name" value="MFS_1"/>
    <property type="match status" value="1"/>
</dbReference>
<dbReference type="Proteomes" id="UP001183176">
    <property type="component" value="Unassembled WGS sequence"/>
</dbReference>
<dbReference type="NCBIfam" id="TIGR00711">
    <property type="entry name" value="efflux_EmrB"/>
    <property type="match status" value="1"/>
</dbReference>
<dbReference type="Gene3D" id="1.20.1250.20">
    <property type="entry name" value="MFS general substrate transporter like domains"/>
    <property type="match status" value="1"/>
</dbReference>
<feature type="domain" description="Major facilitator superfamily (MFS) profile" evidence="8">
    <location>
        <begin position="15"/>
        <end position="504"/>
    </location>
</feature>
<feature type="transmembrane region" description="Helical" evidence="7">
    <location>
        <begin position="232"/>
        <end position="250"/>
    </location>
</feature>
<keyword evidence="2" id="KW-0813">Transport</keyword>
<dbReference type="PANTHER" id="PTHR42718:SF42">
    <property type="entry name" value="EXPORT PROTEIN"/>
    <property type="match status" value="1"/>
</dbReference>
<keyword evidence="10" id="KW-1185">Reference proteome</keyword>
<gene>
    <name evidence="9" type="ORF">RM423_20845</name>
</gene>
<dbReference type="PRINTS" id="PR01036">
    <property type="entry name" value="TCRTETB"/>
</dbReference>
<proteinExistence type="predicted"/>
<sequence>MTTPTETTTRQRRSILFLLAIAVLVVVMDLTILNVALQPIQRELKASQAALQWCVDSYMITFAAFIFTGGVCADRFGRKRTLMAALVIFGVASLLAALSGSIGQLVLCRAFMGVGAAAVPTVTLAIILNVFPPAERAKAIAVWAGAAGAAFAVGPVVAGALLANFWWGSVFLVNVPLVVIGVVLIQLWIPESKNPNNTHFDPAGLVLSILAIAALVYGIVTGGENDDWTAPKTVAGLVVGVVLLLVLVPIERRVPAPALDMSLFSKSRFTAGTAAIALSFFGLMGAIFILTFYFQSIRDYSAFEAGLLMLPMGIGSMAMSSRCPKLVPLVGGRTVVAAGAIAMAVTFGLYALCGAGTSVAVIVVLQLLFGLGWGCIMAPATGALMSVVPLPKAGAGQAVSQTLRQVGAALGVAVIGSVLSVAYRSSLGSAVNILPADLRTAARGSVGATQQAIATAAGRGLNASALRSRSVDAYLHGMHISMVIAAVVALAVALISLRWLPGRPPSPAAGAEQAPAATTAPAGR</sequence>
<organism evidence="9 10">
    <name type="scientific">Jatrophihabitans lederbergiae</name>
    <dbReference type="NCBI Taxonomy" id="3075547"/>
    <lineage>
        <taxon>Bacteria</taxon>
        <taxon>Bacillati</taxon>
        <taxon>Actinomycetota</taxon>
        <taxon>Actinomycetes</taxon>
        <taxon>Jatrophihabitantales</taxon>
        <taxon>Jatrophihabitantaceae</taxon>
        <taxon>Jatrophihabitans</taxon>
    </lineage>
</organism>
<comment type="subcellular location">
    <subcellularLocation>
        <location evidence="1">Cell membrane</location>
        <topology evidence="1">Multi-pass membrane protein</topology>
    </subcellularLocation>
</comment>
<protein>
    <submittedName>
        <fullName evidence="9">MFS transporter</fullName>
    </submittedName>
</protein>
<evidence type="ECO:0000256" key="1">
    <source>
        <dbReference type="ARBA" id="ARBA00004651"/>
    </source>
</evidence>
<evidence type="ECO:0000256" key="7">
    <source>
        <dbReference type="SAM" id="Phobius"/>
    </source>
</evidence>
<evidence type="ECO:0000313" key="10">
    <source>
        <dbReference type="Proteomes" id="UP001183176"/>
    </source>
</evidence>
<feature type="transmembrane region" description="Helical" evidence="7">
    <location>
        <begin position="166"/>
        <end position="188"/>
    </location>
</feature>
<dbReference type="PROSITE" id="PS00216">
    <property type="entry name" value="SUGAR_TRANSPORT_1"/>
    <property type="match status" value="1"/>
</dbReference>
<dbReference type="Gene3D" id="1.20.1720.10">
    <property type="entry name" value="Multidrug resistance protein D"/>
    <property type="match status" value="1"/>
</dbReference>
<dbReference type="InterPro" id="IPR011701">
    <property type="entry name" value="MFS"/>
</dbReference>
<feature type="transmembrane region" description="Helical" evidence="7">
    <location>
        <begin position="473"/>
        <end position="497"/>
    </location>
</feature>
<evidence type="ECO:0000256" key="2">
    <source>
        <dbReference type="ARBA" id="ARBA00022448"/>
    </source>
</evidence>
<comment type="caution">
    <text evidence="9">The sequence shown here is derived from an EMBL/GenBank/DDBJ whole genome shotgun (WGS) entry which is preliminary data.</text>
</comment>
<evidence type="ECO:0000256" key="4">
    <source>
        <dbReference type="ARBA" id="ARBA00022692"/>
    </source>
</evidence>
<feature type="transmembrane region" description="Helical" evidence="7">
    <location>
        <begin position="15"/>
        <end position="37"/>
    </location>
</feature>
<feature type="transmembrane region" description="Helical" evidence="7">
    <location>
        <begin position="300"/>
        <end position="318"/>
    </location>
</feature>
<keyword evidence="6 7" id="KW-0472">Membrane</keyword>
<keyword evidence="4 7" id="KW-0812">Transmembrane</keyword>
<feature type="transmembrane region" description="Helical" evidence="7">
    <location>
        <begin position="200"/>
        <end position="220"/>
    </location>
</feature>
<reference evidence="10" key="1">
    <citation type="submission" date="2023-07" db="EMBL/GenBank/DDBJ databases">
        <title>30 novel species of actinomycetes from the DSMZ collection.</title>
        <authorList>
            <person name="Nouioui I."/>
        </authorList>
    </citation>
    <scope>NUCLEOTIDE SEQUENCE [LARGE SCALE GENOMIC DNA]</scope>
    <source>
        <strain evidence="10">DSM 44399</strain>
    </source>
</reference>
<feature type="transmembrane region" description="Helical" evidence="7">
    <location>
        <begin position="271"/>
        <end position="294"/>
    </location>
</feature>
<dbReference type="CDD" id="cd17321">
    <property type="entry name" value="MFS_MMR_MDR_like"/>
    <property type="match status" value="1"/>
</dbReference>
<evidence type="ECO:0000256" key="5">
    <source>
        <dbReference type="ARBA" id="ARBA00022989"/>
    </source>
</evidence>
<evidence type="ECO:0000313" key="9">
    <source>
        <dbReference type="EMBL" id="MDT0263826.1"/>
    </source>
</evidence>
<dbReference type="PROSITE" id="PS50850">
    <property type="entry name" value="MFS"/>
    <property type="match status" value="1"/>
</dbReference>
<evidence type="ECO:0000256" key="6">
    <source>
        <dbReference type="ARBA" id="ARBA00023136"/>
    </source>
</evidence>
<keyword evidence="5 7" id="KW-1133">Transmembrane helix</keyword>
<dbReference type="InterPro" id="IPR005829">
    <property type="entry name" value="Sugar_transporter_CS"/>
</dbReference>
<feature type="transmembrane region" description="Helical" evidence="7">
    <location>
        <begin position="358"/>
        <end position="385"/>
    </location>
</feature>
<accession>A0ABU2JGE8</accession>
<dbReference type="SUPFAM" id="SSF103473">
    <property type="entry name" value="MFS general substrate transporter"/>
    <property type="match status" value="1"/>
</dbReference>
<dbReference type="InterPro" id="IPR020846">
    <property type="entry name" value="MFS_dom"/>
</dbReference>
<dbReference type="InterPro" id="IPR036259">
    <property type="entry name" value="MFS_trans_sf"/>
</dbReference>
<dbReference type="EMBL" id="JAVREH010000054">
    <property type="protein sequence ID" value="MDT0263826.1"/>
    <property type="molecule type" value="Genomic_DNA"/>
</dbReference>
<name>A0ABU2JGE8_9ACTN</name>
<evidence type="ECO:0000259" key="8">
    <source>
        <dbReference type="PROSITE" id="PS50850"/>
    </source>
</evidence>